<organism evidence="1 2">
    <name type="scientific">Vibrio phage nt-1</name>
    <dbReference type="NCBI Taxonomy" id="115992"/>
    <lineage>
        <taxon>Viruses</taxon>
        <taxon>Duplodnaviria</taxon>
        <taxon>Heunggongvirae</taxon>
        <taxon>Uroviricota</taxon>
        <taxon>Caudoviricetes</taxon>
        <taxon>Pantevenvirales</taxon>
        <taxon>Straboviridae</taxon>
        <taxon>Mylasvirus</taxon>
        <taxon>Mylasvirus persius</taxon>
    </lineage>
</organism>
<dbReference type="Proteomes" id="UP000201461">
    <property type="component" value="Segment"/>
</dbReference>
<name>R9TJA0_9CAUD</name>
<dbReference type="RefSeq" id="YP_008125316.1">
    <property type="nucleotide sequence ID" value="NC_021529.2"/>
</dbReference>
<dbReference type="EMBL" id="HQ317393">
    <property type="protein sequence ID" value="AGN30167.1"/>
    <property type="molecule type" value="Genomic_DNA"/>
</dbReference>
<reference evidence="1 2" key="1">
    <citation type="journal article" date="2014" name="Genome Biol. Evol.">
        <title>Composite Conserved Promoter-Terminator Motifs (PeSLs) that Mediate Modular Shuffling in the Diverse T4-Like Myoviruses.</title>
        <authorList>
            <person name="Comeau A.M."/>
            <person name="Arbiol C."/>
            <person name="Krisch H.M."/>
        </authorList>
    </citation>
    <scope>NUCLEOTIDE SEQUENCE [LARGE SCALE GENOMIC DNA]</scope>
</reference>
<accession>R9TJA0</accession>
<keyword evidence="2" id="KW-1185">Reference proteome</keyword>
<sequence length="70" mass="8333">MHNPKYKFEAGQKLKSTDPELRNERFEFVEYRQLKTSTTWDGKPFYQDCVIKCLNDDIEIILDSSEFKPA</sequence>
<evidence type="ECO:0000313" key="1">
    <source>
        <dbReference type="EMBL" id="AGN30167.1"/>
    </source>
</evidence>
<gene>
    <name evidence="1" type="ORF">VPFG_00165</name>
</gene>
<dbReference type="GeneID" id="15926618"/>
<proteinExistence type="predicted"/>
<protein>
    <submittedName>
        <fullName evidence="1">Uncharacterized protein</fullName>
    </submittedName>
</protein>
<dbReference type="KEGG" id="vg:15926618"/>
<evidence type="ECO:0000313" key="2">
    <source>
        <dbReference type="Proteomes" id="UP000201461"/>
    </source>
</evidence>